<dbReference type="InterPro" id="IPR047272">
    <property type="entry name" value="S49_SppA_C"/>
</dbReference>
<feature type="domain" description="Peptidase S49" evidence="5">
    <location>
        <begin position="144"/>
        <end position="255"/>
    </location>
</feature>
<keyword evidence="3" id="KW-0378">Hydrolase</keyword>
<evidence type="ECO:0000259" key="5">
    <source>
        <dbReference type="Pfam" id="PF01343"/>
    </source>
</evidence>
<dbReference type="AlphaFoldDB" id="A0AAD5DDC7"/>
<evidence type="ECO:0000256" key="4">
    <source>
        <dbReference type="ARBA" id="ARBA00022825"/>
    </source>
</evidence>
<evidence type="ECO:0000313" key="6">
    <source>
        <dbReference type="EMBL" id="KAI7835967.1"/>
    </source>
</evidence>
<protein>
    <recommendedName>
        <fullName evidence="5">Peptidase S49 domain-containing protein</fullName>
    </recommendedName>
</protein>
<proteinExistence type="inferred from homology"/>
<feature type="non-terminal residue" evidence="6">
    <location>
        <position position="367"/>
    </location>
</feature>
<evidence type="ECO:0000256" key="3">
    <source>
        <dbReference type="ARBA" id="ARBA00022801"/>
    </source>
</evidence>
<accession>A0AAD5DDC7</accession>
<keyword evidence="4" id="KW-0720">Serine protease</keyword>
<dbReference type="Gene3D" id="3.90.226.10">
    <property type="entry name" value="2-enoyl-CoA Hydratase, Chain A, domain 1"/>
    <property type="match status" value="1"/>
</dbReference>
<gene>
    <name evidence="6" type="ORF">COHA_010166</name>
</gene>
<evidence type="ECO:0000256" key="2">
    <source>
        <dbReference type="ARBA" id="ARBA00022670"/>
    </source>
</evidence>
<dbReference type="Proteomes" id="UP001205105">
    <property type="component" value="Unassembled WGS sequence"/>
</dbReference>
<dbReference type="Pfam" id="PF01343">
    <property type="entry name" value="Peptidase_S49"/>
    <property type="match status" value="1"/>
</dbReference>
<dbReference type="PANTHER" id="PTHR33209">
    <property type="entry name" value="PROTEASE 4"/>
    <property type="match status" value="1"/>
</dbReference>
<sequence>EGVYDMRVYKERGFVTDLVYECELEELLKKRTETEEGKELRKVGGGGRRGVVGLVGYKKYSRVSPTAFGLSGGRKAIAVVRTAGAITGTASGGTGSSITSPAVIGQLRALKKDKNIAAVVLRIDSPGGDALASDLMWREIRELGKTKPIIASMADVAASGGYYMAMGCSKIVAERSTITGSIGVVTGKFNLAGLYEKLGYNKEVLSRGRYAQLFAENKPFNEEEEALFDAAAQHAYESFRDKAAESRGMSIEAMQTSPLALVSGGGASLPALGMLVLQSLAGGSAAQGAAATQVAAGAPLLLQALAAVAGGAGSSAMPGGTGGLSAGQVLAQMPELAVEGVASQALLAATPAPGSIGGGSGGLFDEE</sequence>
<evidence type="ECO:0000313" key="7">
    <source>
        <dbReference type="Proteomes" id="UP001205105"/>
    </source>
</evidence>
<evidence type="ECO:0000256" key="1">
    <source>
        <dbReference type="ARBA" id="ARBA00008683"/>
    </source>
</evidence>
<dbReference type="GO" id="GO:0006508">
    <property type="term" value="P:proteolysis"/>
    <property type="evidence" value="ECO:0007669"/>
    <property type="project" value="UniProtKB-KW"/>
</dbReference>
<organism evidence="6 7">
    <name type="scientific">Chlorella ohadii</name>
    <dbReference type="NCBI Taxonomy" id="2649997"/>
    <lineage>
        <taxon>Eukaryota</taxon>
        <taxon>Viridiplantae</taxon>
        <taxon>Chlorophyta</taxon>
        <taxon>core chlorophytes</taxon>
        <taxon>Trebouxiophyceae</taxon>
        <taxon>Chlorellales</taxon>
        <taxon>Chlorellaceae</taxon>
        <taxon>Chlorella clade</taxon>
        <taxon>Chlorella</taxon>
    </lineage>
</organism>
<keyword evidence="7" id="KW-1185">Reference proteome</keyword>
<dbReference type="SUPFAM" id="SSF52096">
    <property type="entry name" value="ClpP/crotonase"/>
    <property type="match status" value="1"/>
</dbReference>
<reference evidence="6" key="1">
    <citation type="submission" date="2020-11" db="EMBL/GenBank/DDBJ databases">
        <title>Chlorella ohadii genome sequencing and assembly.</title>
        <authorList>
            <person name="Murik O."/>
            <person name="Treves H."/>
            <person name="Kedem I."/>
            <person name="Shotland Y."/>
            <person name="Kaplan A."/>
        </authorList>
    </citation>
    <scope>NUCLEOTIDE SEQUENCE</scope>
    <source>
        <strain evidence="6">1</strain>
    </source>
</reference>
<dbReference type="EMBL" id="JADXDR010000213">
    <property type="protein sequence ID" value="KAI7835967.1"/>
    <property type="molecule type" value="Genomic_DNA"/>
</dbReference>
<dbReference type="InterPro" id="IPR029045">
    <property type="entry name" value="ClpP/crotonase-like_dom_sf"/>
</dbReference>
<keyword evidence="2" id="KW-0645">Protease</keyword>
<name>A0AAD5DDC7_9CHLO</name>
<dbReference type="InterPro" id="IPR002142">
    <property type="entry name" value="Peptidase_S49"/>
</dbReference>
<comment type="similarity">
    <text evidence="1">Belongs to the peptidase S49 family.</text>
</comment>
<dbReference type="PANTHER" id="PTHR33209:SF1">
    <property type="entry name" value="PEPTIDASE S49 DOMAIN-CONTAINING PROTEIN"/>
    <property type="match status" value="1"/>
</dbReference>
<dbReference type="GO" id="GO:0008236">
    <property type="term" value="F:serine-type peptidase activity"/>
    <property type="evidence" value="ECO:0007669"/>
    <property type="project" value="UniProtKB-KW"/>
</dbReference>
<dbReference type="CDD" id="cd07023">
    <property type="entry name" value="S49_Sppa_N_C"/>
    <property type="match status" value="1"/>
</dbReference>
<comment type="caution">
    <text evidence="6">The sequence shown here is derived from an EMBL/GenBank/DDBJ whole genome shotgun (WGS) entry which is preliminary data.</text>
</comment>